<evidence type="ECO:0000256" key="1">
    <source>
        <dbReference type="SAM" id="MobiDB-lite"/>
    </source>
</evidence>
<gene>
    <name evidence="2" type="ORF">DB88DRAFT_547963</name>
</gene>
<feature type="region of interest" description="Disordered" evidence="1">
    <location>
        <begin position="1"/>
        <end position="34"/>
    </location>
</feature>
<evidence type="ECO:0000313" key="2">
    <source>
        <dbReference type="EMBL" id="KAK1922316.1"/>
    </source>
</evidence>
<feature type="region of interest" description="Disordered" evidence="1">
    <location>
        <begin position="554"/>
        <end position="579"/>
    </location>
</feature>
<feature type="compositionally biased region" description="Basic and acidic residues" evidence="1">
    <location>
        <begin position="567"/>
        <end position="579"/>
    </location>
</feature>
<name>A0AAD9FNJ5_PAPLA</name>
<organism evidence="2 3">
    <name type="scientific">Papiliotrema laurentii</name>
    <name type="common">Cryptococcus laurentii</name>
    <dbReference type="NCBI Taxonomy" id="5418"/>
    <lineage>
        <taxon>Eukaryota</taxon>
        <taxon>Fungi</taxon>
        <taxon>Dikarya</taxon>
        <taxon>Basidiomycota</taxon>
        <taxon>Agaricomycotina</taxon>
        <taxon>Tremellomycetes</taxon>
        <taxon>Tremellales</taxon>
        <taxon>Rhynchogastremaceae</taxon>
        <taxon>Papiliotrema</taxon>
    </lineage>
</organism>
<dbReference type="Proteomes" id="UP001182556">
    <property type="component" value="Unassembled WGS sequence"/>
</dbReference>
<feature type="region of interest" description="Disordered" evidence="1">
    <location>
        <begin position="119"/>
        <end position="145"/>
    </location>
</feature>
<reference evidence="2" key="1">
    <citation type="submission" date="2023-02" db="EMBL/GenBank/DDBJ databases">
        <title>Identification and recombinant expression of a fungal hydrolase from Papiliotrema laurentii that hydrolyzes apple cutin and clears colloidal polyester polyurethane.</title>
        <authorList>
            <consortium name="DOE Joint Genome Institute"/>
            <person name="Roman V.A."/>
            <person name="Bojanowski C."/>
            <person name="Crable B.R."/>
            <person name="Wagner D.N."/>
            <person name="Hung C.S."/>
            <person name="Nadeau L.J."/>
            <person name="Schratz L."/>
            <person name="Haridas S."/>
            <person name="Pangilinan J."/>
            <person name="Lipzen A."/>
            <person name="Na H."/>
            <person name="Yan M."/>
            <person name="Ng V."/>
            <person name="Grigoriev I.V."/>
            <person name="Spatafora J.W."/>
            <person name="Barlow D."/>
            <person name="Biffinger J."/>
            <person name="Kelley-Loughnane N."/>
            <person name="Varaljay V.A."/>
            <person name="Crookes-Goodson W.J."/>
        </authorList>
    </citation>
    <scope>NUCLEOTIDE SEQUENCE</scope>
    <source>
        <strain evidence="2">5307AH</strain>
    </source>
</reference>
<dbReference type="AlphaFoldDB" id="A0AAD9FNJ5"/>
<feature type="region of interest" description="Disordered" evidence="1">
    <location>
        <begin position="616"/>
        <end position="656"/>
    </location>
</feature>
<accession>A0AAD9FNJ5</accession>
<evidence type="ECO:0000313" key="3">
    <source>
        <dbReference type="Proteomes" id="UP001182556"/>
    </source>
</evidence>
<feature type="compositionally biased region" description="Basic and acidic residues" evidence="1">
    <location>
        <begin position="629"/>
        <end position="638"/>
    </location>
</feature>
<comment type="caution">
    <text evidence="2">The sequence shown here is derived from an EMBL/GenBank/DDBJ whole genome shotgun (WGS) entry which is preliminary data.</text>
</comment>
<dbReference type="EMBL" id="JAODAN010000009">
    <property type="protein sequence ID" value="KAK1922316.1"/>
    <property type="molecule type" value="Genomic_DNA"/>
</dbReference>
<sequence length="656" mass="72760">MPVPTSSDGGTDYSVDPEGSPAQTHTSNDEKDLVAPDFYLSSNGWPKIGAMTNRPFTRGEHFEGIVPYRQSDDALGGEDWSGVRFQLPGSSAGKQVETWTQSCSRQLLQIARETMQKWKKKSRQMKDAPTQEQTGATDQSHRDVRTDAGQIDQTQTEVLQKEVSPLRQFMVDIKQKSHFLRDHVSDLVEKVPQSHHGLLIERSMCSRHTNCDRYFNWGCAQVVTTQALIASAEHESSLVDLYHALTLNATEGCLTEDNQIPDDTLQGWKSAVGTDGAGMIQILSSVYSSGCRLRAILAQFPCEEGQLFDEFVQNKGGDDGRYRGIDFEEDMKCLSDALKDCRLTDLRDKEPEFPPREGAIIMITDYPYDLGNAIRDHVLRLSHPEAGTAPGPDLDTLHAAMAHLVEIEQGARMTRSQLDKALGKLEETMPTIEDIWSAGKLACVLQDHAGRRSKLTSAIAELDRRFRERKEPFVDDAWGAALPKTGDPSRQTPPEHLDVYAKRFGELLKHGFAPFHKYNKTLDNLFDGNASWDSADTASQGDDGASDRVQSLLGSRKETQRINNEGTVHEPHPLSDADQGIKDLISADPIWSRFLELEPLFRAEGVTGFPENVTSAAESLSGIGGRKRKPEESPRSDDDPGSVVKKSRLGAENDTR</sequence>
<protein>
    <submittedName>
        <fullName evidence="2">Uncharacterized protein</fullName>
    </submittedName>
</protein>
<keyword evidence="3" id="KW-1185">Reference proteome</keyword>
<proteinExistence type="predicted"/>